<dbReference type="EMBL" id="CP130318">
    <property type="protein sequence ID" value="WNQ10574.1"/>
    <property type="molecule type" value="Genomic_DNA"/>
</dbReference>
<dbReference type="RefSeq" id="WP_315604348.1">
    <property type="nucleotide sequence ID" value="NZ_CP130318.1"/>
</dbReference>
<evidence type="ECO:0000313" key="2">
    <source>
        <dbReference type="Proteomes" id="UP001305702"/>
    </source>
</evidence>
<name>A0AA96RGZ3_9BACL</name>
<protein>
    <submittedName>
        <fullName evidence="1">Uncharacterized protein</fullName>
    </submittedName>
</protein>
<evidence type="ECO:0000313" key="1">
    <source>
        <dbReference type="EMBL" id="WNQ10574.1"/>
    </source>
</evidence>
<dbReference type="AlphaFoldDB" id="A0AA96RGZ3"/>
<dbReference type="KEGG" id="paun:MJA45_23615"/>
<dbReference type="Proteomes" id="UP001305702">
    <property type="component" value="Chromosome"/>
</dbReference>
<sequence length="60" mass="7148">MGRRTDEVKESLLEMVHIYKPKDARRFVNDFVRKYRITKGYEDELTNLVKGELSKMNLSV</sequence>
<gene>
    <name evidence="1" type="ORF">MJA45_23615</name>
</gene>
<accession>A0AA96RGZ3</accession>
<organism evidence="1 2">
    <name type="scientific">Paenibacillus aurantius</name>
    <dbReference type="NCBI Taxonomy" id="2918900"/>
    <lineage>
        <taxon>Bacteria</taxon>
        <taxon>Bacillati</taxon>
        <taxon>Bacillota</taxon>
        <taxon>Bacilli</taxon>
        <taxon>Bacillales</taxon>
        <taxon>Paenibacillaceae</taxon>
        <taxon>Paenibacillus</taxon>
    </lineage>
</organism>
<proteinExistence type="predicted"/>
<keyword evidence="2" id="KW-1185">Reference proteome</keyword>
<reference evidence="1 2" key="1">
    <citation type="submission" date="2022-02" db="EMBL/GenBank/DDBJ databases">
        <title>Paenibacillus sp. MBLB1776 Whole Genome Shotgun Sequencing.</title>
        <authorList>
            <person name="Hwang C.Y."/>
            <person name="Cho E.-S."/>
            <person name="Seo M.-J."/>
        </authorList>
    </citation>
    <scope>NUCLEOTIDE SEQUENCE [LARGE SCALE GENOMIC DNA]</scope>
    <source>
        <strain evidence="1 2">MBLB1776</strain>
    </source>
</reference>